<dbReference type="AlphaFoldDB" id="A0A9P6AME8"/>
<sequence length="68" mass="7743">KTPWFCCRSSVIISEAFDFIASPRLLVEFFAAFAFADKASLSFDPTIQRTSEDPMQFIITVHLHDNSK</sequence>
<feature type="non-terminal residue" evidence="2">
    <location>
        <position position="68"/>
    </location>
</feature>
<feature type="non-terminal residue" evidence="2">
    <location>
        <position position="1"/>
    </location>
</feature>
<dbReference type="OrthoDB" id="3260094at2759"/>
<reference evidence="2" key="1">
    <citation type="journal article" date="2020" name="Nat. Commun.">
        <title>Large-scale genome sequencing of mycorrhizal fungi provides insights into the early evolution of symbiotic traits.</title>
        <authorList>
            <person name="Miyauchi S."/>
            <person name="Kiss E."/>
            <person name="Kuo A."/>
            <person name="Drula E."/>
            <person name="Kohler A."/>
            <person name="Sanchez-Garcia M."/>
            <person name="Morin E."/>
            <person name="Andreopoulos B."/>
            <person name="Barry K.W."/>
            <person name="Bonito G."/>
            <person name="Buee M."/>
            <person name="Carver A."/>
            <person name="Chen C."/>
            <person name="Cichocki N."/>
            <person name="Clum A."/>
            <person name="Culley D."/>
            <person name="Crous P.W."/>
            <person name="Fauchery L."/>
            <person name="Girlanda M."/>
            <person name="Hayes R.D."/>
            <person name="Keri Z."/>
            <person name="LaButti K."/>
            <person name="Lipzen A."/>
            <person name="Lombard V."/>
            <person name="Magnuson J."/>
            <person name="Maillard F."/>
            <person name="Murat C."/>
            <person name="Nolan M."/>
            <person name="Ohm R.A."/>
            <person name="Pangilinan J."/>
            <person name="Pereira M.F."/>
            <person name="Perotto S."/>
            <person name="Peter M."/>
            <person name="Pfister S."/>
            <person name="Riley R."/>
            <person name="Sitrit Y."/>
            <person name="Stielow J.B."/>
            <person name="Szollosi G."/>
            <person name="Zifcakova L."/>
            <person name="Stursova M."/>
            <person name="Spatafora J.W."/>
            <person name="Tedersoo L."/>
            <person name="Vaario L.M."/>
            <person name="Yamada A."/>
            <person name="Yan M."/>
            <person name="Wang P."/>
            <person name="Xu J."/>
            <person name="Bruns T."/>
            <person name="Baldrian P."/>
            <person name="Vilgalys R."/>
            <person name="Dunand C."/>
            <person name="Henrissat B."/>
            <person name="Grigoriev I.V."/>
            <person name="Hibbett D."/>
            <person name="Nagy L.G."/>
            <person name="Martin F.M."/>
        </authorList>
    </citation>
    <scope>NUCLEOTIDE SEQUENCE</scope>
    <source>
        <strain evidence="2">UP504</strain>
    </source>
</reference>
<dbReference type="Proteomes" id="UP000886523">
    <property type="component" value="Unassembled WGS sequence"/>
</dbReference>
<dbReference type="EMBL" id="MU129057">
    <property type="protein sequence ID" value="KAF9508534.1"/>
    <property type="molecule type" value="Genomic_DNA"/>
</dbReference>
<dbReference type="Pfam" id="PF17667">
    <property type="entry name" value="Pkinase_fungal"/>
    <property type="match status" value="1"/>
</dbReference>
<keyword evidence="3" id="KW-1185">Reference proteome</keyword>
<dbReference type="InterPro" id="IPR040976">
    <property type="entry name" value="Pkinase_fungal"/>
</dbReference>
<comment type="caution">
    <text evidence="2">The sequence shown here is derived from an EMBL/GenBank/DDBJ whole genome shotgun (WGS) entry which is preliminary data.</text>
</comment>
<feature type="domain" description="Fungal-type protein kinase" evidence="1">
    <location>
        <begin position="4"/>
        <end position="60"/>
    </location>
</feature>
<organism evidence="2 3">
    <name type="scientific">Hydnum rufescens UP504</name>
    <dbReference type="NCBI Taxonomy" id="1448309"/>
    <lineage>
        <taxon>Eukaryota</taxon>
        <taxon>Fungi</taxon>
        <taxon>Dikarya</taxon>
        <taxon>Basidiomycota</taxon>
        <taxon>Agaricomycotina</taxon>
        <taxon>Agaricomycetes</taxon>
        <taxon>Cantharellales</taxon>
        <taxon>Hydnaceae</taxon>
        <taxon>Hydnum</taxon>
    </lineage>
</organism>
<evidence type="ECO:0000259" key="1">
    <source>
        <dbReference type="Pfam" id="PF17667"/>
    </source>
</evidence>
<gene>
    <name evidence="2" type="ORF">BS47DRAFT_1350284</name>
</gene>
<evidence type="ECO:0000313" key="2">
    <source>
        <dbReference type="EMBL" id="KAF9508534.1"/>
    </source>
</evidence>
<proteinExistence type="predicted"/>
<accession>A0A9P6AME8</accession>
<protein>
    <recommendedName>
        <fullName evidence="1">Fungal-type protein kinase domain-containing protein</fullName>
    </recommendedName>
</protein>
<evidence type="ECO:0000313" key="3">
    <source>
        <dbReference type="Proteomes" id="UP000886523"/>
    </source>
</evidence>
<name>A0A9P6AME8_9AGAM</name>